<dbReference type="SUPFAM" id="SSF57667">
    <property type="entry name" value="beta-beta-alpha zinc fingers"/>
    <property type="match status" value="1"/>
</dbReference>
<dbReference type="InterPro" id="IPR036236">
    <property type="entry name" value="Znf_C2H2_sf"/>
</dbReference>
<dbReference type="Pfam" id="PF00096">
    <property type="entry name" value="zf-C2H2"/>
    <property type="match status" value="1"/>
</dbReference>
<keyword evidence="8" id="KW-1185">Reference proteome</keyword>
<evidence type="ECO:0000256" key="3">
    <source>
        <dbReference type="ARBA" id="ARBA00022771"/>
    </source>
</evidence>
<evidence type="ECO:0000256" key="4">
    <source>
        <dbReference type="ARBA" id="ARBA00022833"/>
    </source>
</evidence>
<dbReference type="Proteomes" id="UP000267606">
    <property type="component" value="Unassembled WGS sequence"/>
</dbReference>
<organism evidence="9">
    <name type="scientific">Onchocerca flexuosa</name>
    <dbReference type="NCBI Taxonomy" id="387005"/>
    <lineage>
        <taxon>Eukaryota</taxon>
        <taxon>Metazoa</taxon>
        <taxon>Ecdysozoa</taxon>
        <taxon>Nematoda</taxon>
        <taxon>Chromadorea</taxon>
        <taxon>Rhabditida</taxon>
        <taxon>Spirurina</taxon>
        <taxon>Spiruromorpha</taxon>
        <taxon>Filarioidea</taxon>
        <taxon>Onchocercidae</taxon>
        <taxon>Onchocerca</taxon>
    </lineage>
</organism>
<dbReference type="EMBL" id="UZAJ01041462">
    <property type="protein sequence ID" value="VDP19935.1"/>
    <property type="molecule type" value="Genomic_DNA"/>
</dbReference>
<feature type="domain" description="C2H2-type" evidence="6">
    <location>
        <begin position="26"/>
        <end position="55"/>
    </location>
</feature>
<gene>
    <name evidence="7" type="ORF">OFLC_LOCUS14996</name>
</gene>
<dbReference type="InterPro" id="IPR050717">
    <property type="entry name" value="C2H2-ZF_Transcription_Reg"/>
</dbReference>
<keyword evidence="1" id="KW-0479">Metal-binding</keyword>
<dbReference type="InterPro" id="IPR013087">
    <property type="entry name" value="Znf_C2H2_type"/>
</dbReference>
<reference evidence="9" key="1">
    <citation type="submission" date="2016-06" db="UniProtKB">
        <authorList>
            <consortium name="WormBaseParasite"/>
        </authorList>
    </citation>
    <scope>IDENTIFICATION</scope>
</reference>
<accession>A0A183I5I4</accession>
<dbReference type="PROSITE" id="PS50157">
    <property type="entry name" value="ZINC_FINGER_C2H2_2"/>
    <property type="match status" value="2"/>
</dbReference>
<evidence type="ECO:0000313" key="7">
    <source>
        <dbReference type="EMBL" id="VDP19935.1"/>
    </source>
</evidence>
<dbReference type="WBParaSite" id="OFLC_0001500701-mRNA-1">
    <property type="protein sequence ID" value="OFLC_0001500701-mRNA-1"/>
    <property type="gene ID" value="OFLC_0001500701"/>
</dbReference>
<dbReference type="FunFam" id="3.30.160.60:FF:001049">
    <property type="entry name" value="zinc finger protein 319"/>
    <property type="match status" value="1"/>
</dbReference>
<proteinExistence type="predicted"/>
<dbReference type="Gene3D" id="3.30.160.60">
    <property type="entry name" value="Classic Zinc Finger"/>
    <property type="match status" value="2"/>
</dbReference>
<evidence type="ECO:0000256" key="1">
    <source>
        <dbReference type="ARBA" id="ARBA00022723"/>
    </source>
</evidence>
<sequence length="93" mass="11017">MLCGKELKYRRDLKIHELSHTGIKPFKCDECGREFSRKCGLRKHQKRQKDSIQRSYFAVNSLMTLKTEDIAATTFFYSNKSSLVCDYIQLRFE</sequence>
<evidence type="ECO:0000313" key="8">
    <source>
        <dbReference type="Proteomes" id="UP000267606"/>
    </source>
</evidence>
<evidence type="ECO:0000259" key="6">
    <source>
        <dbReference type="PROSITE" id="PS50157"/>
    </source>
</evidence>
<dbReference type="GO" id="GO:0000977">
    <property type="term" value="F:RNA polymerase II transcription regulatory region sequence-specific DNA binding"/>
    <property type="evidence" value="ECO:0007669"/>
    <property type="project" value="TreeGrafter"/>
</dbReference>
<dbReference type="GO" id="GO:0005634">
    <property type="term" value="C:nucleus"/>
    <property type="evidence" value="ECO:0007669"/>
    <property type="project" value="TreeGrafter"/>
</dbReference>
<dbReference type="PANTHER" id="PTHR14196:SF12">
    <property type="entry name" value="ZINC FINGER PROTEIN 208-LIKE"/>
    <property type="match status" value="1"/>
</dbReference>
<dbReference type="AlphaFoldDB" id="A0A183I5I4"/>
<protein>
    <submittedName>
        <fullName evidence="9">C2H2-type domain-containing protein</fullName>
    </submittedName>
</protein>
<dbReference type="GO" id="GO:0008270">
    <property type="term" value="F:zinc ion binding"/>
    <property type="evidence" value="ECO:0007669"/>
    <property type="project" value="UniProtKB-KW"/>
</dbReference>
<reference evidence="7 8" key="2">
    <citation type="submission" date="2018-11" db="EMBL/GenBank/DDBJ databases">
        <authorList>
            <consortium name="Pathogen Informatics"/>
        </authorList>
    </citation>
    <scope>NUCLEOTIDE SEQUENCE [LARGE SCALE GENOMIC DNA]</scope>
</reference>
<evidence type="ECO:0000313" key="9">
    <source>
        <dbReference type="WBParaSite" id="OFLC_0001500701-mRNA-1"/>
    </source>
</evidence>
<evidence type="ECO:0000256" key="2">
    <source>
        <dbReference type="ARBA" id="ARBA00022737"/>
    </source>
</evidence>
<feature type="domain" description="C2H2-type" evidence="6">
    <location>
        <begin position="1"/>
        <end position="25"/>
    </location>
</feature>
<keyword evidence="3 5" id="KW-0863">Zinc-finger</keyword>
<dbReference type="STRING" id="387005.A0A183I5I4"/>
<dbReference type="GO" id="GO:0000981">
    <property type="term" value="F:DNA-binding transcription factor activity, RNA polymerase II-specific"/>
    <property type="evidence" value="ECO:0007669"/>
    <property type="project" value="TreeGrafter"/>
</dbReference>
<keyword evidence="2" id="KW-0677">Repeat</keyword>
<name>A0A183I5I4_9BILA</name>
<dbReference type="PANTHER" id="PTHR14196">
    <property type="entry name" value="ODD-SKIPPED - RELATED"/>
    <property type="match status" value="1"/>
</dbReference>
<evidence type="ECO:0000256" key="5">
    <source>
        <dbReference type="PROSITE-ProRule" id="PRU00042"/>
    </source>
</evidence>
<keyword evidence="4" id="KW-0862">Zinc</keyword>